<feature type="transmembrane region" description="Helical" evidence="4">
    <location>
        <begin position="87"/>
        <end position="109"/>
    </location>
</feature>
<evidence type="ECO:0000256" key="4">
    <source>
        <dbReference type="SAM" id="Phobius"/>
    </source>
</evidence>
<reference evidence="7" key="1">
    <citation type="journal article" date="2014" name="Int. J. Syst. Evol. Microbiol.">
        <title>Complete genome sequence of Corynebacterium casei LMG S-19264T (=DSM 44701T), isolated from a smear-ripened cheese.</title>
        <authorList>
            <consortium name="US DOE Joint Genome Institute (JGI-PGF)"/>
            <person name="Walter F."/>
            <person name="Albersmeier A."/>
            <person name="Kalinowski J."/>
            <person name="Ruckert C."/>
        </authorList>
    </citation>
    <scope>NUCLEOTIDE SEQUENCE</scope>
    <source>
        <strain evidence="7">KCTC 42650</strain>
    </source>
</reference>
<evidence type="ECO:0000256" key="2">
    <source>
        <dbReference type="ARBA" id="ARBA00022475"/>
    </source>
</evidence>
<dbReference type="PANTHER" id="PTHR43081">
    <property type="entry name" value="ADENYLATE CYCLASE, TERMINAL-DIFFERENTIATION SPECIFIC-RELATED"/>
    <property type="match status" value="1"/>
</dbReference>
<dbReference type="GO" id="GO:0005886">
    <property type="term" value="C:plasma membrane"/>
    <property type="evidence" value="ECO:0007669"/>
    <property type="project" value="UniProtKB-SubCell"/>
</dbReference>
<accession>A0A8J3GZB3</accession>
<dbReference type="Pfam" id="PF00111">
    <property type="entry name" value="Fer2"/>
    <property type="match status" value="1"/>
</dbReference>
<dbReference type="GO" id="GO:0035556">
    <property type="term" value="P:intracellular signal transduction"/>
    <property type="evidence" value="ECO:0007669"/>
    <property type="project" value="InterPro"/>
</dbReference>
<dbReference type="GO" id="GO:0004016">
    <property type="term" value="F:adenylate cyclase activity"/>
    <property type="evidence" value="ECO:0007669"/>
    <property type="project" value="UniProtKB-ARBA"/>
</dbReference>
<evidence type="ECO:0000256" key="1">
    <source>
        <dbReference type="ARBA" id="ARBA00004651"/>
    </source>
</evidence>
<feature type="transmembrane region" description="Helical" evidence="4">
    <location>
        <begin position="231"/>
        <end position="249"/>
    </location>
</feature>
<dbReference type="Gene3D" id="3.30.70.1230">
    <property type="entry name" value="Nucleotide cyclase"/>
    <property type="match status" value="1"/>
</dbReference>
<organism evidence="7 8">
    <name type="scientific">Seohaeicola zhoushanensis</name>
    <dbReference type="NCBI Taxonomy" id="1569283"/>
    <lineage>
        <taxon>Bacteria</taxon>
        <taxon>Pseudomonadati</taxon>
        <taxon>Pseudomonadota</taxon>
        <taxon>Alphaproteobacteria</taxon>
        <taxon>Rhodobacterales</taxon>
        <taxon>Roseobacteraceae</taxon>
        <taxon>Seohaeicola</taxon>
    </lineage>
</organism>
<dbReference type="InterPro" id="IPR029787">
    <property type="entry name" value="Nucleotide_cyclase"/>
</dbReference>
<dbReference type="CDD" id="cd00207">
    <property type="entry name" value="fer2"/>
    <property type="match status" value="1"/>
</dbReference>
<feature type="transmembrane region" description="Helical" evidence="4">
    <location>
        <begin position="170"/>
        <end position="187"/>
    </location>
</feature>
<dbReference type="PROSITE" id="PS51085">
    <property type="entry name" value="2FE2S_FER_2"/>
    <property type="match status" value="1"/>
</dbReference>
<comment type="subcellular location">
    <subcellularLocation>
        <location evidence="1">Cell membrane</location>
        <topology evidence="1">Multi-pass membrane protein</topology>
    </subcellularLocation>
</comment>
<feature type="domain" description="2Fe-2S ferredoxin-type" evidence="6">
    <location>
        <begin position="253"/>
        <end position="348"/>
    </location>
</feature>
<dbReference type="PROSITE" id="PS50125">
    <property type="entry name" value="GUANYLATE_CYCLASE_2"/>
    <property type="match status" value="1"/>
</dbReference>
<keyword evidence="4" id="KW-0812">Transmembrane</keyword>
<dbReference type="CDD" id="cd07302">
    <property type="entry name" value="CHD"/>
    <property type="match status" value="1"/>
</dbReference>
<dbReference type="SUPFAM" id="SSF81343">
    <property type="entry name" value="Fumarate reductase respiratory complex transmembrane subunits"/>
    <property type="match status" value="1"/>
</dbReference>
<dbReference type="SUPFAM" id="SSF54292">
    <property type="entry name" value="2Fe-2S ferredoxin-like"/>
    <property type="match status" value="1"/>
</dbReference>
<evidence type="ECO:0000256" key="3">
    <source>
        <dbReference type="ARBA" id="ARBA00023136"/>
    </source>
</evidence>
<dbReference type="InterPro" id="IPR036010">
    <property type="entry name" value="2Fe-2S_ferredoxin-like_sf"/>
</dbReference>
<dbReference type="Gene3D" id="3.10.20.30">
    <property type="match status" value="1"/>
</dbReference>
<gene>
    <name evidence="7" type="ORF">GCM10017056_27790</name>
</gene>
<dbReference type="EMBL" id="BNCJ01000007">
    <property type="protein sequence ID" value="GHF54748.1"/>
    <property type="molecule type" value="Genomic_DNA"/>
</dbReference>
<keyword evidence="4" id="KW-1133">Transmembrane helix</keyword>
<evidence type="ECO:0000313" key="8">
    <source>
        <dbReference type="Proteomes" id="UP000626220"/>
    </source>
</evidence>
<dbReference type="Proteomes" id="UP000626220">
    <property type="component" value="Unassembled WGS sequence"/>
</dbReference>
<protein>
    <submittedName>
        <fullName evidence="7">Adenylate/guanylate cyclase domain-containing protein</fullName>
    </submittedName>
</protein>
<dbReference type="GO" id="GO:0051536">
    <property type="term" value="F:iron-sulfur cluster binding"/>
    <property type="evidence" value="ECO:0007669"/>
    <property type="project" value="InterPro"/>
</dbReference>
<feature type="transmembrane region" description="Helical" evidence="4">
    <location>
        <begin position="136"/>
        <end position="158"/>
    </location>
</feature>
<evidence type="ECO:0000313" key="7">
    <source>
        <dbReference type="EMBL" id="GHF54748.1"/>
    </source>
</evidence>
<comment type="caution">
    <text evidence="7">The sequence shown here is derived from an EMBL/GenBank/DDBJ whole genome shotgun (WGS) entry which is preliminary data.</text>
</comment>
<evidence type="ECO:0000259" key="5">
    <source>
        <dbReference type="PROSITE" id="PS50125"/>
    </source>
</evidence>
<keyword evidence="3 4" id="KW-0472">Membrane</keyword>
<dbReference type="InterPro" id="IPR050697">
    <property type="entry name" value="Adenylyl/Guanylyl_Cyclase_3/4"/>
</dbReference>
<dbReference type="Pfam" id="PF00211">
    <property type="entry name" value="Guanylate_cyc"/>
    <property type="match status" value="1"/>
</dbReference>
<sequence length="560" mass="60618">MTSIWRGNWATRARIASGLVLFTYALFHFLNIGLGLFSSELMDTAQGWRQVITRSLAGTVLLYGALLTHAGLALWKLAGRRTLHMPAWELTQIVLGLVIPLLLIVHVTFTRVAHSAFGVNDRMGYLIGLIFDTRDAWLQSLLLLIVWTHGCMGLHFWLRSDARWRRALPWLIALAALVPFFALAGFLTEGRRVAAAFADPELRASMRAFFNWPDRETFADLFAIRDVGNRVYWGLLLLVAAAYGGRKLLRRGRAVRVRYVDGPEIASPKGPTLLEMSRANGVPHTALCGGRGRCTTCRVLVEEGAELLHPPTEAEARSLAAVGAPPGTRLACQIRPAQPLTVFRVFRPDGRRHRAHASQGQERRMAVLFLDIRGFTALTTGQLPYDVVFLLNRFFDAIVPAITAAGGGVDKYLGDGLLALFEAPDEASSARAALRAAAGIGRALDTFNRGLASEGAPPIRIGIGLHLGDLVQGEIGAAGHAPRTIIGETVNAASRLEAMTKEMAVEALVSAELLAGAGIDLSALTLVTLELRGVAEPVPALPLRHAVEIDELLQASSETA</sequence>
<dbReference type="GO" id="GO:0006171">
    <property type="term" value="P:cAMP biosynthetic process"/>
    <property type="evidence" value="ECO:0007669"/>
    <property type="project" value="TreeGrafter"/>
</dbReference>
<name>A0A8J3GZB3_9RHOB</name>
<feature type="domain" description="Guanylate cyclase" evidence="5">
    <location>
        <begin position="366"/>
        <end position="497"/>
    </location>
</feature>
<dbReference type="InterPro" id="IPR001054">
    <property type="entry name" value="A/G_cyclase"/>
</dbReference>
<dbReference type="InterPro" id="IPR012675">
    <property type="entry name" value="Beta-grasp_dom_sf"/>
</dbReference>
<dbReference type="PANTHER" id="PTHR43081:SF17">
    <property type="entry name" value="BLL5647 PROTEIN"/>
    <property type="match status" value="1"/>
</dbReference>
<dbReference type="InterPro" id="IPR034804">
    <property type="entry name" value="SQR/QFR_C/D"/>
</dbReference>
<proteinExistence type="predicted"/>
<dbReference type="SUPFAM" id="SSF55073">
    <property type="entry name" value="Nucleotide cyclase"/>
    <property type="match status" value="1"/>
</dbReference>
<evidence type="ECO:0000259" key="6">
    <source>
        <dbReference type="PROSITE" id="PS51085"/>
    </source>
</evidence>
<dbReference type="RefSeq" id="WP_229864114.1">
    <property type="nucleotide sequence ID" value="NZ_BNCJ01000007.1"/>
</dbReference>
<keyword evidence="8" id="KW-1185">Reference proteome</keyword>
<reference evidence="7" key="2">
    <citation type="submission" date="2020-09" db="EMBL/GenBank/DDBJ databases">
        <authorList>
            <person name="Sun Q."/>
            <person name="Kim S."/>
        </authorList>
    </citation>
    <scope>NUCLEOTIDE SEQUENCE</scope>
    <source>
        <strain evidence="7">KCTC 42650</strain>
    </source>
</reference>
<feature type="transmembrane region" description="Helical" evidence="4">
    <location>
        <begin position="56"/>
        <end position="75"/>
    </location>
</feature>
<keyword evidence="2" id="KW-1003">Cell membrane</keyword>
<dbReference type="AlphaFoldDB" id="A0A8J3GZB3"/>
<dbReference type="SMART" id="SM00044">
    <property type="entry name" value="CYCc"/>
    <property type="match status" value="1"/>
</dbReference>
<feature type="transmembrane region" description="Helical" evidence="4">
    <location>
        <begin position="15"/>
        <end position="36"/>
    </location>
</feature>
<dbReference type="InterPro" id="IPR001041">
    <property type="entry name" value="2Fe-2S_ferredoxin-type"/>
</dbReference>